<feature type="transmembrane region" description="Helical" evidence="3">
    <location>
        <begin position="486"/>
        <end position="507"/>
    </location>
</feature>
<feature type="transmembrane region" description="Helical" evidence="3">
    <location>
        <begin position="301"/>
        <end position="320"/>
    </location>
</feature>
<feature type="transmembrane region" description="Helical" evidence="3">
    <location>
        <begin position="237"/>
        <end position="258"/>
    </location>
</feature>
<dbReference type="PANTHER" id="PTHR43653">
    <property type="entry name" value="CYTOCHROME C ASSEMBLY PROTEIN-RELATED"/>
    <property type="match status" value="1"/>
</dbReference>
<keyword evidence="3" id="KW-0472">Membrane</keyword>
<feature type="transmembrane region" description="Helical" evidence="3">
    <location>
        <begin position="106"/>
        <end position="122"/>
    </location>
</feature>
<dbReference type="AlphaFoldDB" id="A0A1G9F1W4"/>
<dbReference type="PRINTS" id="PR01410">
    <property type="entry name" value="CCBIOGENESIS"/>
</dbReference>
<proteinExistence type="inferred from homology"/>
<reference evidence="5 6" key="1">
    <citation type="submission" date="2016-10" db="EMBL/GenBank/DDBJ databases">
        <authorList>
            <person name="de Groot N.N."/>
        </authorList>
    </citation>
    <scope>NUCLEOTIDE SEQUENCE [LARGE SCALE GENOMIC DNA]</scope>
    <source>
        <strain evidence="5 6">DSM 25186</strain>
    </source>
</reference>
<dbReference type="GO" id="GO:0016020">
    <property type="term" value="C:membrane"/>
    <property type="evidence" value="ECO:0007669"/>
    <property type="project" value="InterPro"/>
</dbReference>
<evidence type="ECO:0000313" key="6">
    <source>
        <dbReference type="Proteomes" id="UP000198510"/>
    </source>
</evidence>
<keyword evidence="3" id="KW-0812">Transmembrane</keyword>
<dbReference type="GO" id="GO:0020037">
    <property type="term" value="F:heme binding"/>
    <property type="evidence" value="ECO:0007669"/>
    <property type="project" value="InterPro"/>
</dbReference>
<feature type="domain" description="Cytochrome c assembly protein" evidence="4">
    <location>
        <begin position="102"/>
        <end position="324"/>
    </location>
</feature>
<feature type="transmembrane region" description="Helical" evidence="3">
    <location>
        <begin position="134"/>
        <end position="154"/>
    </location>
</feature>
<feature type="transmembrane region" description="Helical" evidence="3">
    <location>
        <begin position="207"/>
        <end position="225"/>
    </location>
</feature>
<dbReference type="Proteomes" id="UP000198510">
    <property type="component" value="Unassembled WGS sequence"/>
</dbReference>
<dbReference type="GO" id="GO:0015232">
    <property type="term" value="F:heme transmembrane transporter activity"/>
    <property type="evidence" value="ECO:0007669"/>
    <property type="project" value="InterPro"/>
</dbReference>
<feature type="transmembrane region" description="Helical" evidence="3">
    <location>
        <begin position="463"/>
        <end position="480"/>
    </location>
</feature>
<evidence type="ECO:0000256" key="3">
    <source>
        <dbReference type="SAM" id="Phobius"/>
    </source>
</evidence>
<feature type="transmembrane region" description="Helical" evidence="3">
    <location>
        <begin position="380"/>
        <end position="398"/>
    </location>
</feature>
<feature type="transmembrane region" description="Helical" evidence="3">
    <location>
        <begin position="812"/>
        <end position="832"/>
    </location>
</feature>
<keyword evidence="2" id="KW-0201">Cytochrome c-type biogenesis</keyword>
<dbReference type="STRING" id="1075417.SAMN05421823_103649"/>
<dbReference type="Pfam" id="PF01578">
    <property type="entry name" value="Cytochrom_C_asm"/>
    <property type="match status" value="1"/>
</dbReference>
<evidence type="ECO:0000259" key="4">
    <source>
        <dbReference type="Pfam" id="PF01578"/>
    </source>
</evidence>
<dbReference type="GO" id="GO:0017004">
    <property type="term" value="P:cytochrome complex assembly"/>
    <property type="evidence" value="ECO:0007669"/>
    <property type="project" value="UniProtKB-KW"/>
</dbReference>
<comment type="similarity">
    <text evidence="1">Belongs to the CcmF/CycK/Ccl1/NrfE/CcsA family.</text>
</comment>
<accession>A0A1G9F1W4</accession>
<organism evidence="5 6">
    <name type="scientific">Catalinimonas alkaloidigena</name>
    <dbReference type="NCBI Taxonomy" id="1075417"/>
    <lineage>
        <taxon>Bacteria</taxon>
        <taxon>Pseudomonadati</taxon>
        <taxon>Bacteroidota</taxon>
        <taxon>Cytophagia</taxon>
        <taxon>Cytophagales</taxon>
        <taxon>Catalimonadaceae</taxon>
        <taxon>Catalinimonas</taxon>
    </lineage>
</organism>
<gene>
    <name evidence="5" type="ORF">SAMN05421823_103649</name>
</gene>
<keyword evidence="3" id="KW-1133">Transmembrane helix</keyword>
<keyword evidence="6" id="KW-1185">Reference proteome</keyword>
<feature type="transmembrane region" description="Helical" evidence="3">
    <location>
        <begin position="340"/>
        <end position="359"/>
    </location>
</feature>
<evidence type="ECO:0000313" key="5">
    <source>
        <dbReference type="EMBL" id="SDK82427.1"/>
    </source>
</evidence>
<feature type="transmembrane region" description="Helical" evidence="3">
    <location>
        <begin position="431"/>
        <end position="451"/>
    </location>
</feature>
<protein>
    <submittedName>
        <fullName evidence="5">Cytochrome c-type biogenesis protein CcmF</fullName>
    </submittedName>
</protein>
<dbReference type="OrthoDB" id="9761451at2"/>
<dbReference type="RefSeq" id="WP_089681640.1">
    <property type="nucleotide sequence ID" value="NZ_FNFO01000003.1"/>
</dbReference>
<feature type="transmembrane region" description="Helical" evidence="3">
    <location>
        <begin position="12"/>
        <end position="31"/>
    </location>
</feature>
<dbReference type="InterPro" id="IPR002541">
    <property type="entry name" value="Cyt_c_assembly"/>
</dbReference>
<dbReference type="EMBL" id="FNFO01000003">
    <property type="protein sequence ID" value="SDK82427.1"/>
    <property type="molecule type" value="Genomic_DNA"/>
</dbReference>
<dbReference type="PANTHER" id="PTHR43653:SF1">
    <property type="entry name" value="CYTOCHROME C-TYPE BIOGENESIS PROTEIN CCMF"/>
    <property type="match status" value="1"/>
</dbReference>
<name>A0A1G9F1W4_9BACT</name>
<sequence length="862" mass="96840">MIHEFPGLLGNFFITLMFVTAVAAAFAFFRATQLPALRTHDRALLQRFGRTVFGIHVVSVMGVVATLFFIVYNHYYEYHYAWSYSSEHLPTQYIIASFWNGQEGSFLLWLFWHAVLGVIVMATNRRWEAPVMTIFALVQAFLASMILGVVIPGLDLKIGSSPFMLLRDVMQSWPVFQINPDYVPVDGRGLNPSLQNYWMVIHPPTLFLGYALTIVPFAFAIAGLWQRQYHAWVRPALPWALVGSLVLGVGILMGAYWAYETLNFGGYWNWDPVENAVYIPWLMLVAGVHTLVIARRNGSALGTSLILVIASFLLVLYATFLTRSGILGESSVHSFTDLGLSGQLLLYLFTFLILSAVLLTIRWKELPFTDKEVKVYSGEFWIFIAATILGLASFQVLVPTSIPVYSKLIGLLGIESNLAPPADQVGFYTKWQLWFGVAIAFASALGQFFWWKKLDAKNWLNHLTTPLIVALLLSAGLIVLTKVDNFVYITLLTVGAFSLVANGMILWRIVRGNYQLSGGAVSHIGVGLMLIGIMFSSGYSKVISKNQTGMLLSKDFSDEANRDNVLLWRGTPQAMAGYTLTYLGPRLEARHFPGYLNEQSLRRLDQYRAVAREDITWNDKTYFAQGDTLELFPENTYHEIRFSNEAGEEFTMYPRVQINEDMGGIAPSPDIKKFADHDIYLHVSSIMAPDQEREWSEAESFKVAVGDTFVLNDFIAELVSVERVDEVEGISLGANDAAVRATVRVLGSEGSYILRPAFVIKDQMVGRIPETSGELGLRLALTEIDPATGEFTFEASTTQKDWLIIKAMEKPYINVLWIGSLLMSLGFGMAAFRRYRDFRQMRDKDREWDDQEKSQKATPVGA</sequence>
<evidence type="ECO:0000256" key="1">
    <source>
        <dbReference type="ARBA" id="ARBA00009186"/>
    </source>
</evidence>
<feature type="transmembrane region" description="Helical" evidence="3">
    <location>
        <begin position="52"/>
        <end position="72"/>
    </location>
</feature>
<dbReference type="InterPro" id="IPR003567">
    <property type="entry name" value="Cyt_c_biogenesis"/>
</dbReference>
<feature type="transmembrane region" description="Helical" evidence="3">
    <location>
        <begin position="278"/>
        <end position="294"/>
    </location>
</feature>
<feature type="transmembrane region" description="Helical" evidence="3">
    <location>
        <begin position="519"/>
        <end position="539"/>
    </location>
</feature>
<evidence type="ECO:0000256" key="2">
    <source>
        <dbReference type="ARBA" id="ARBA00022748"/>
    </source>
</evidence>